<accession>A0A183FLK4</accession>
<organism evidence="3 4">
    <name type="scientific">Heligmosomoides polygyrus</name>
    <name type="common">Parasitic roundworm</name>
    <dbReference type="NCBI Taxonomy" id="6339"/>
    <lineage>
        <taxon>Eukaryota</taxon>
        <taxon>Metazoa</taxon>
        <taxon>Ecdysozoa</taxon>
        <taxon>Nematoda</taxon>
        <taxon>Chromadorea</taxon>
        <taxon>Rhabditida</taxon>
        <taxon>Rhabditina</taxon>
        <taxon>Rhabditomorpha</taxon>
        <taxon>Strongyloidea</taxon>
        <taxon>Heligmosomidae</taxon>
        <taxon>Heligmosomoides</taxon>
    </lineage>
</organism>
<protein>
    <submittedName>
        <fullName evidence="4">Tnp_DDE_dom domain-containing protein</fullName>
    </submittedName>
</protein>
<accession>A0A3P7YE11</accession>
<dbReference type="Proteomes" id="UP000050761">
    <property type="component" value="Unassembled WGS sequence"/>
</dbReference>
<dbReference type="EMBL" id="UZAH01026069">
    <property type="protein sequence ID" value="VDO75129.1"/>
    <property type="molecule type" value="Genomic_DNA"/>
</dbReference>
<reference evidence="4" key="2">
    <citation type="submission" date="2019-09" db="UniProtKB">
        <authorList>
            <consortium name="WormBaseParasite"/>
        </authorList>
    </citation>
    <scope>IDENTIFICATION</scope>
</reference>
<reference evidence="2 3" key="1">
    <citation type="submission" date="2018-11" db="EMBL/GenBank/DDBJ databases">
        <authorList>
            <consortium name="Pathogen Informatics"/>
        </authorList>
    </citation>
    <scope>NUCLEOTIDE SEQUENCE [LARGE SCALE GENOMIC DNA]</scope>
</reference>
<evidence type="ECO:0000313" key="4">
    <source>
        <dbReference type="WBParaSite" id="HPBE_0000815001-mRNA-1"/>
    </source>
</evidence>
<dbReference type="AlphaFoldDB" id="A0A183FLK4"/>
<proteinExistence type="predicted"/>
<evidence type="ECO:0000313" key="3">
    <source>
        <dbReference type="Proteomes" id="UP000050761"/>
    </source>
</evidence>
<sequence>MESPCHRMAPRDHRRPLGRPPTRWADSFSRSFRERSLPHWMQAARDRAVWKSCVSISRIDRAVVSSMRLYGRMEHSCGEDDSVSRGGELRLNFPRGRRAIHRWVTGFFPTGQLSTAVRKFNRMLNKSVLSSLVRNCTNCALAYIAILNHYPCSAVDR</sequence>
<dbReference type="OrthoDB" id="5857431at2759"/>
<keyword evidence="3" id="KW-1185">Reference proteome</keyword>
<evidence type="ECO:0000313" key="2">
    <source>
        <dbReference type="EMBL" id="VDO75129.1"/>
    </source>
</evidence>
<gene>
    <name evidence="2" type="ORF">HPBE_LOCUS8151</name>
</gene>
<name>A0A183FLK4_HELPZ</name>
<evidence type="ECO:0000256" key="1">
    <source>
        <dbReference type="SAM" id="MobiDB-lite"/>
    </source>
</evidence>
<dbReference type="WBParaSite" id="HPBE_0000815001-mRNA-1">
    <property type="protein sequence ID" value="HPBE_0000815001-mRNA-1"/>
    <property type="gene ID" value="HPBE_0000815001"/>
</dbReference>
<feature type="region of interest" description="Disordered" evidence="1">
    <location>
        <begin position="1"/>
        <end position="21"/>
    </location>
</feature>